<dbReference type="InterPro" id="IPR038354">
    <property type="entry name" value="VKOR_sf"/>
</dbReference>
<gene>
    <name evidence="12" type="ORF">SAMN04515671_3250</name>
</gene>
<dbReference type="SMART" id="SM00756">
    <property type="entry name" value="VKc"/>
    <property type="match status" value="1"/>
</dbReference>
<dbReference type="RefSeq" id="WP_090477532.1">
    <property type="nucleotide sequence ID" value="NZ_LT629710.1"/>
</dbReference>
<feature type="transmembrane region" description="Helical" evidence="10">
    <location>
        <begin position="93"/>
        <end position="111"/>
    </location>
</feature>
<keyword evidence="6" id="KW-0560">Oxidoreductase</keyword>
<dbReference type="Gene3D" id="1.20.1440.130">
    <property type="entry name" value="VKOR domain"/>
    <property type="match status" value="1"/>
</dbReference>
<organism evidence="12 13">
    <name type="scientific">Nakamurella panacisegetis</name>
    <dbReference type="NCBI Taxonomy" id="1090615"/>
    <lineage>
        <taxon>Bacteria</taxon>
        <taxon>Bacillati</taxon>
        <taxon>Actinomycetota</taxon>
        <taxon>Actinomycetes</taxon>
        <taxon>Nakamurellales</taxon>
        <taxon>Nakamurellaceae</taxon>
        <taxon>Nakamurella</taxon>
    </lineage>
</organism>
<accession>A0A1H0QTW4</accession>
<name>A0A1H0QTW4_9ACTN</name>
<comment type="subcellular location">
    <subcellularLocation>
        <location evidence="1">Membrane</location>
        <topology evidence="1">Multi-pass membrane protein</topology>
    </subcellularLocation>
</comment>
<evidence type="ECO:0000256" key="8">
    <source>
        <dbReference type="ARBA" id="ARBA00023157"/>
    </source>
</evidence>
<evidence type="ECO:0000256" key="3">
    <source>
        <dbReference type="ARBA" id="ARBA00022692"/>
    </source>
</evidence>
<keyword evidence="9" id="KW-0676">Redox-active center</keyword>
<feature type="domain" description="Vitamin K epoxide reductase" evidence="11">
    <location>
        <begin position="9"/>
        <end position="142"/>
    </location>
</feature>
<proteinExistence type="inferred from homology"/>
<evidence type="ECO:0000259" key="11">
    <source>
        <dbReference type="SMART" id="SM00756"/>
    </source>
</evidence>
<keyword evidence="3 10" id="KW-0812">Transmembrane</keyword>
<dbReference type="AlphaFoldDB" id="A0A1H0QTW4"/>
<dbReference type="EMBL" id="LT629710">
    <property type="protein sequence ID" value="SDP20640.1"/>
    <property type="molecule type" value="Genomic_DNA"/>
</dbReference>
<keyword evidence="5 10" id="KW-1133">Transmembrane helix</keyword>
<sequence length="147" mass="15931">MTQVHSTTRSRPQLIAFGLSIAALLISAYLTYEHFTGSTTLACSGTQTVNCLKVTTSQWSVIAGVPVAVAGLAFFVVMTLLCAPTRFAKDVALLRLLGVLIGTASVLWLVYVELFKVDAICLWCTAVHVVTLSLLGVVLWWRETDRA</sequence>
<evidence type="ECO:0000256" key="5">
    <source>
        <dbReference type="ARBA" id="ARBA00022989"/>
    </source>
</evidence>
<dbReference type="Pfam" id="PF07884">
    <property type="entry name" value="VKOR"/>
    <property type="match status" value="1"/>
</dbReference>
<keyword evidence="13" id="KW-1185">Reference proteome</keyword>
<evidence type="ECO:0000256" key="7">
    <source>
        <dbReference type="ARBA" id="ARBA00023136"/>
    </source>
</evidence>
<evidence type="ECO:0000256" key="2">
    <source>
        <dbReference type="ARBA" id="ARBA00006214"/>
    </source>
</evidence>
<feature type="transmembrane region" description="Helical" evidence="10">
    <location>
        <begin position="117"/>
        <end position="141"/>
    </location>
</feature>
<evidence type="ECO:0000256" key="1">
    <source>
        <dbReference type="ARBA" id="ARBA00004141"/>
    </source>
</evidence>
<dbReference type="GO" id="GO:0016020">
    <property type="term" value="C:membrane"/>
    <property type="evidence" value="ECO:0007669"/>
    <property type="project" value="UniProtKB-SubCell"/>
</dbReference>
<keyword evidence="7 10" id="KW-0472">Membrane</keyword>
<feature type="transmembrane region" description="Helical" evidence="10">
    <location>
        <begin position="59"/>
        <end position="81"/>
    </location>
</feature>
<dbReference type="PANTHER" id="PTHR34573">
    <property type="entry name" value="VKC DOMAIN-CONTAINING PROTEIN"/>
    <property type="match status" value="1"/>
</dbReference>
<evidence type="ECO:0000256" key="6">
    <source>
        <dbReference type="ARBA" id="ARBA00023002"/>
    </source>
</evidence>
<evidence type="ECO:0000313" key="13">
    <source>
        <dbReference type="Proteomes" id="UP000198741"/>
    </source>
</evidence>
<keyword evidence="8" id="KW-1015">Disulfide bond</keyword>
<feature type="transmembrane region" description="Helical" evidence="10">
    <location>
        <begin position="12"/>
        <end position="32"/>
    </location>
</feature>
<dbReference type="OrthoDB" id="9783799at2"/>
<dbReference type="CDD" id="cd12918">
    <property type="entry name" value="VKOR_arc"/>
    <property type="match status" value="1"/>
</dbReference>
<keyword evidence="4" id="KW-0874">Quinone</keyword>
<dbReference type="InterPro" id="IPR012932">
    <property type="entry name" value="VKOR"/>
</dbReference>
<protein>
    <submittedName>
        <fullName evidence="12">Uncharacterized membrane protein</fullName>
    </submittedName>
</protein>
<reference evidence="12 13" key="1">
    <citation type="submission" date="2016-10" db="EMBL/GenBank/DDBJ databases">
        <authorList>
            <person name="de Groot N.N."/>
        </authorList>
    </citation>
    <scope>NUCLEOTIDE SEQUENCE [LARGE SCALE GENOMIC DNA]</scope>
    <source>
        <strain evidence="13">P4-7,KCTC 19426,CECT 7604</strain>
    </source>
</reference>
<evidence type="ECO:0000256" key="4">
    <source>
        <dbReference type="ARBA" id="ARBA00022719"/>
    </source>
</evidence>
<dbReference type="STRING" id="1090615.SAMN04515671_3250"/>
<evidence type="ECO:0000256" key="10">
    <source>
        <dbReference type="SAM" id="Phobius"/>
    </source>
</evidence>
<evidence type="ECO:0000313" key="12">
    <source>
        <dbReference type="EMBL" id="SDP20640.1"/>
    </source>
</evidence>
<dbReference type="PANTHER" id="PTHR34573:SF1">
    <property type="entry name" value="VITAMIN K EPOXIDE REDUCTASE DOMAIN-CONTAINING PROTEIN"/>
    <property type="match status" value="1"/>
</dbReference>
<dbReference type="Proteomes" id="UP000198741">
    <property type="component" value="Chromosome I"/>
</dbReference>
<dbReference type="GO" id="GO:0048038">
    <property type="term" value="F:quinone binding"/>
    <property type="evidence" value="ECO:0007669"/>
    <property type="project" value="UniProtKB-KW"/>
</dbReference>
<comment type="similarity">
    <text evidence="2">Belongs to the VKOR family.</text>
</comment>
<dbReference type="GO" id="GO:0016491">
    <property type="term" value="F:oxidoreductase activity"/>
    <property type="evidence" value="ECO:0007669"/>
    <property type="project" value="UniProtKB-KW"/>
</dbReference>
<evidence type="ECO:0000256" key="9">
    <source>
        <dbReference type="ARBA" id="ARBA00023284"/>
    </source>
</evidence>